<dbReference type="GO" id="GO:0030245">
    <property type="term" value="P:cellulose catabolic process"/>
    <property type="evidence" value="ECO:0007669"/>
    <property type="project" value="UniProtKB-KW"/>
</dbReference>
<evidence type="ECO:0008006" key="10">
    <source>
        <dbReference type="Google" id="ProtNLM"/>
    </source>
</evidence>
<dbReference type="EMBL" id="JAACXV010014410">
    <property type="protein sequence ID" value="KAF7267540.1"/>
    <property type="molecule type" value="Genomic_DNA"/>
</dbReference>
<evidence type="ECO:0000256" key="2">
    <source>
        <dbReference type="ARBA" id="ARBA00022801"/>
    </source>
</evidence>
<feature type="chain" id="PRO_5032835340" description="Glycoside hydrolase family 48" evidence="7">
    <location>
        <begin position="18"/>
        <end position="613"/>
    </location>
</feature>
<evidence type="ECO:0000313" key="8">
    <source>
        <dbReference type="EMBL" id="KAF7267540.1"/>
    </source>
</evidence>
<dbReference type="Proteomes" id="UP000625711">
    <property type="component" value="Unassembled WGS sequence"/>
</dbReference>
<dbReference type="PRINTS" id="PR00844">
    <property type="entry name" value="GLHYDRLASE48"/>
</dbReference>
<dbReference type="Pfam" id="PF02011">
    <property type="entry name" value="Glyco_hydro_48"/>
    <property type="match status" value="1"/>
</dbReference>
<dbReference type="GO" id="GO:0008810">
    <property type="term" value="F:cellulase activity"/>
    <property type="evidence" value="ECO:0007669"/>
    <property type="project" value="InterPro"/>
</dbReference>
<dbReference type="InterPro" id="IPR027390">
    <property type="entry name" value="Endoglucanase_F_dom3"/>
</dbReference>
<dbReference type="InterPro" id="IPR000556">
    <property type="entry name" value="Glyco_hydro_48F"/>
</dbReference>
<name>A0A834M5I1_RHYFE</name>
<dbReference type="InterPro" id="IPR023309">
    <property type="entry name" value="Endo-1-4-beta-glucanase_dom2"/>
</dbReference>
<feature type="signal peptide" evidence="7">
    <location>
        <begin position="1"/>
        <end position="17"/>
    </location>
</feature>
<keyword evidence="9" id="KW-1185">Reference proteome</keyword>
<sequence length="613" mass="68272">MKILSILVLAFAAYCNAGEYTNRFFELYNIITNSNNGYYSPEGVPYHSVETMMVESVDYGHQTDSEALSYNIWLKAMYGGLSGNFTPFNEAWNVIENYMIPETQPNADKYNPQNPGEQSGTTVGIDPIYNELKSSYGQDKLYVMHWLSDVDNIYGFGNIQGGCEEGPSANGPSFVNNGAGSLWQGITYPTCDTFKYGGQYGFSWYNTIPNWQYSAAPDADARAIEGAFWASQWADQNGQKWQIQSTLSKASKLGDYLRYTFFDKHFKRVGDCIGPSTCPAGTGKESAHYLISWYIGWGGAVNTQGGYSWKMCSSEAHIGYQNPVTAYALINDESLKPKGASAIEDWTNSLSRQLELYQWTQTSEGPLAGGVTNSWNSNYEEPPSDVKSNTFHGMYYIPQPGYDGSSNWFGMQSWTVDRLAQYYYLTGDNTAKTVLDKWCSWVISQTKIEGNWYSIPTSLTWSGNVPNAHATVSGSGEMVGLASSIARTLTYYAAKSGNAQAKQTAKSLLDAVWNMNRDSIGFSVTSTLTSFSGFKTQVYIPVSGWTGTYPNGDVITPSSTFLDIRSWYKKDPNWYQLEQYLNGGSAPQINYHRFWEHADFALALGAYGMLFNE</sequence>
<evidence type="ECO:0000256" key="4">
    <source>
        <dbReference type="ARBA" id="ARBA00023277"/>
    </source>
</evidence>
<gene>
    <name evidence="8" type="ORF">GWI33_019246</name>
</gene>
<organism evidence="8 9">
    <name type="scientific">Rhynchophorus ferrugineus</name>
    <name type="common">Red palm weevil</name>
    <name type="synonym">Curculio ferrugineus</name>
    <dbReference type="NCBI Taxonomy" id="354439"/>
    <lineage>
        <taxon>Eukaryota</taxon>
        <taxon>Metazoa</taxon>
        <taxon>Ecdysozoa</taxon>
        <taxon>Arthropoda</taxon>
        <taxon>Hexapoda</taxon>
        <taxon>Insecta</taxon>
        <taxon>Pterygota</taxon>
        <taxon>Neoptera</taxon>
        <taxon>Endopterygota</taxon>
        <taxon>Coleoptera</taxon>
        <taxon>Polyphaga</taxon>
        <taxon>Cucujiformia</taxon>
        <taxon>Curculionidae</taxon>
        <taxon>Dryophthorinae</taxon>
        <taxon>Rhynchophorus</taxon>
    </lineage>
</organism>
<dbReference type="SUPFAM" id="SSF48208">
    <property type="entry name" value="Six-hairpin glycosidases"/>
    <property type="match status" value="1"/>
</dbReference>
<dbReference type="Gene3D" id="4.10.870.10">
    <property type="entry name" value="Endo-1,4-beta-glucanase f. Domain 3"/>
    <property type="match status" value="1"/>
</dbReference>
<evidence type="ECO:0000256" key="7">
    <source>
        <dbReference type="SAM" id="SignalP"/>
    </source>
</evidence>
<dbReference type="InterPro" id="IPR012341">
    <property type="entry name" value="6hp_glycosidase-like_sf"/>
</dbReference>
<keyword evidence="5" id="KW-0326">Glycosidase</keyword>
<keyword evidence="1 7" id="KW-0732">Signal</keyword>
<evidence type="ECO:0000256" key="5">
    <source>
        <dbReference type="ARBA" id="ARBA00023295"/>
    </source>
</evidence>
<evidence type="ECO:0000256" key="6">
    <source>
        <dbReference type="ARBA" id="ARBA00023326"/>
    </source>
</evidence>
<evidence type="ECO:0000256" key="3">
    <source>
        <dbReference type="ARBA" id="ARBA00023001"/>
    </source>
</evidence>
<evidence type="ECO:0000313" key="9">
    <source>
        <dbReference type="Proteomes" id="UP000625711"/>
    </source>
</evidence>
<keyword evidence="2" id="KW-0378">Hydrolase</keyword>
<keyword evidence="4" id="KW-0119">Carbohydrate metabolism</keyword>
<dbReference type="Gene3D" id="2.170.160.10">
    <property type="entry name" value="Endo-1,4-beta-glucanase f. Domain 2"/>
    <property type="match status" value="1"/>
</dbReference>
<dbReference type="Gene3D" id="1.50.10.10">
    <property type="match status" value="1"/>
</dbReference>
<proteinExistence type="predicted"/>
<dbReference type="OrthoDB" id="6661625at2759"/>
<dbReference type="InterPro" id="IPR008928">
    <property type="entry name" value="6-hairpin_glycosidase_sf"/>
</dbReference>
<reference evidence="8" key="1">
    <citation type="submission" date="2020-08" db="EMBL/GenBank/DDBJ databases">
        <title>Genome sequencing and assembly of the red palm weevil Rhynchophorus ferrugineus.</title>
        <authorList>
            <person name="Dias G.B."/>
            <person name="Bergman C.M."/>
            <person name="Manee M."/>
        </authorList>
    </citation>
    <scope>NUCLEOTIDE SEQUENCE</scope>
    <source>
        <strain evidence="8">AA-2017</strain>
        <tissue evidence="8">Whole larva</tissue>
    </source>
</reference>
<dbReference type="AlphaFoldDB" id="A0A834M5I1"/>
<keyword evidence="3" id="KW-0136">Cellulose degradation</keyword>
<keyword evidence="6" id="KW-0624">Polysaccharide degradation</keyword>
<protein>
    <recommendedName>
        <fullName evidence="10">Glycoside hydrolase family 48</fullName>
    </recommendedName>
</protein>
<accession>A0A834M5I1</accession>
<evidence type="ECO:0000256" key="1">
    <source>
        <dbReference type="ARBA" id="ARBA00022729"/>
    </source>
</evidence>
<comment type="caution">
    <text evidence="8">The sequence shown here is derived from an EMBL/GenBank/DDBJ whole genome shotgun (WGS) entry which is preliminary data.</text>
</comment>